<evidence type="ECO:0000313" key="2">
    <source>
        <dbReference type="Proteomes" id="UP001595799"/>
    </source>
</evidence>
<protein>
    <submittedName>
        <fullName evidence="1">PAS domain-containing protein</fullName>
    </submittedName>
</protein>
<dbReference type="Pfam" id="PF07310">
    <property type="entry name" value="PAS_5"/>
    <property type="match status" value="1"/>
</dbReference>
<keyword evidence="2" id="KW-1185">Reference proteome</keyword>
<comment type="caution">
    <text evidence="1">The sequence shown here is derived from an EMBL/GenBank/DDBJ whole genome shotgun (WGS) entry which is preliminary data.</text>
</comment>
<proteinExistence type="predicted"/>
<evidence type="ECO:0000313" key="1">
    <source>
        <dbReference type="EMBL" id="MFC4350052.1"/>
    </source>
</evidence>
<sequence>MGITTALSEVHSVRVRRVHDYWNTLRGERFAPGRAEIDPAELSDLLPSLLIVDIEAEPFRVRYRLVGTLVVEVSGFDFTGHYLDELEFVSGDGEFQEAYYVVWKEQVPVYARPYWPFDTERKTCYDLGIFPLSDDGENVTRALAVEGYEEIENNPHVQQRSYGWRHRRSLI</sequence>
<dbReference type="EMBL" id="JBHSCW010000001">
    <property type="protein sequence ID" value="MFC4350052.1"/>
    <property type="molecule type" value="Genomic_DNA"/>
</dbReference>
<name>A0ABV8UH19_9PROT</name>
<dbReference type="InterPro" id="IPR009922">
    <property type="entry name" value="DUF1457"/>
</dbReference>
<dbReference type="RefSeq" id="WP_382420125.1">
    <property type="nucleotide sequence ID" value="NZ_JBHSCW010000001.1"/>
</dbReference>
<accession>A0ABV8UH19</accession>
<dbReference type="Proteomes" id="UP001595799">
    <property type="component" value="Unassembled WGS sequence"/>
</dbReference>
<organism evidence="1 2">
    <name type="scientific">Fodinicurvata halophila</name>
    <dbReference type="NCBI Taxonomy" id="1419723"/>
    <lineage>
        <taxon>Bacteria</taxon>
        <taxon>Pseudomonadati</taxon>
        <taxon>Pseudomonadota</taxon>
        <taxon>Alphaproteobacteria</taxon>
        <taxon>Rhodospirillales</taxon>
        <taxon>Rhodovibrionaceae</taxon>
        <taxon>Fodinicurvata</taxon>
    </lineage>
</organism>
<reference evidence="2" key="1">
    <citation type="journal article" date="2019" name="Int. J. Syst. Evol. Microbiol.">
        <title>The Global Catalogue of Microorganisms (GCM) 10K type strain sequencing project: providing services to taxonomists for standard genome sequencing and annotation.</title>
        <authorList>
            <consortium name="The Broad Institute Genomics Platform"/>
            <consortium name="The Broad Institute Genome Sequencing Center for Infectious Disease"/>
            <person name="Wu L."/>
            <person name="Ma J."/>
        </authorList>
    </citation>
    <scope>NUCLEOTIDE SEQUENCE [LARGE SCALE GENOMIC DNA]</scope>
    <source>
        <strain evidence="2">CECT 8472</strain>
    </source>
</reference>
<gene>
    <name evidence="1" type="ORF">ACFOW6_00705</name>
</gene>